<evidence type="ECO:0000313" key="1">
    <source>
        <dbReference type="EMBL" id="GHD51757.1"/>
    </source>
</evidence>
<sequence length="368" mass="40322">MSRRKALALVGGGVVLAAGAAVGGYHYDRTRRPAAALEPWRHAGGYDEPRRRALSYAILAPSPHNLQPWLADLRQPGRIGILRDPDRRLPETDPYGRQLTIAMGCFLELLVMAAAEDGHAVTLDLLPDGDDGPVAIAHLGPGGTPDPLFRQVLARRSCKEPYEDRPLPAEMVRQLSEHARIVVEPDLVESLKGLSWTAWQVEARTPRTLRENVGLMRFGKAEIEAEPDGIAVGGGLLEGLMSLGALDRAALLDRDSAAFDAMMRLQERVLWATPAFAVIVTPDNTRLDQIEAGRRWLRLNLAATALGLGLHPVSQTLQEYRELSMHRRRAHELLAELGQAVQMLGRLGFGPGVPAAPRWPLERRLVGT</sequence>
<evidence type="ECO:0000313" key="2">
    <source>
        <dbReference type="Proteomes" id="UP000630353"/>
    </source>
</evidence>
<name>A0A918XTS8_9PROT</name>
<accession>A0A918XTS8</accession>
<dbReference type="Gene3D" id="3.40.109.10">
    <property type="entry name" value="NADH Oxidase"/>
    <property type="match status" value="1"/>
</dbReference>
<dbReference type="NCBIfam" id="NF047509">
    <property type="entry name" value="Rv3131_FMN_oxido"/>
    <property type="match status" value="1"/>
</dbReference>
<proteinExistence type="predicted"/>
<organism evidence="1 2">
    <name type="scientific">Thalassobaculum fulvum</name>
    <dbReference type="NCBI Taxonomy" id="1633335"/>
    <lineage>
        <taxon>Bacteria</taxon>
        <taxon>Pseudomonadati</taxon>
        <taxon>Pseudomonadota</taxon>
        <taxon>Alphaproteobacteria</taxon>
        <taxon>Rhodospirillales</taxon>
        <taxon>Thalassobaculaceae</taxon>
        <taxon>Thalassobaculum</taxon>
    </lineage>
</organism>
<dbReference type="Proteomes" id="UP000630353">
    <property type="component" value="Unassembled WGS sequence"/>
</dbReference>
<protein>
    <submittedName>
        <fullName evidence="1">Nitroreductase</fullName>
    </submittedName>
</protein>
<dbReference type="SUPFAM" id="SSF55469">
    <property type="entry name" value="FMN-dependent nitroreductase-like"/>
    <property type="match status" value="1"/>
</dbReference>
<gene>
    <name evidence="1" type="ORF">GCM10017083_26550</name>
</gene>
<keyword evidence="2" id="KW-1185">Reference proteome</keyword>
<dbReference type="AlphaFoldDB" id="A0A918XTS8"/>
<dbReference type="InterPro" id="IPR000415">
    <property type="entry name" value="Nitroreductase-like"/>
</dbReference>
<comment type="caution">
    <text evidence="1">The sequence shown here is derived from an EMBL/GenBank/DDBJ whole genome shotgun (WGS) entry which is preliminary data.</text>
</comment>
<dbReference type="EMBL" id="BMZS01000005">
    <property type="protein sequence ID" value="GHD51757.1"/>
    <property type="molecule type" value="Genomic_DNA"/>
</dbReference>
<dbReference type="RefSeq" id="WP_189990290.1">
    <property type="nucleotide sequence ID" value="NZ_BMZS01000005.1"/>
</dbReference>
<reference evidence="1" key="2">
    <citation type="submission" date="2020-09" db="EMBL/GenBank/DDBJ databases">
        <authorList>
            <person name="Sun Q."/>
            <person name="Kim S."/>
        </authorList>
    </citation>
    <scope>NUCLEOTIDE SEQUENCE</scope>
    <source>
        <strain evidence="1">KCTC 42651</strain>
    </source>
</reference>
<dbReference type="GO" id="GO:0016491">
    <property type="term" value="F:oxidoreductase activity"/>
    <property type="evidence" value="ECO:0007669"/>
    <property type="project" value="InterPro"/>
</dbReference>
<reference evidence="1" key="1">
    <citation type="journal article" date="2014" name="Int. J. Syst. Evol. Microbiol.">
        <title>Complete genome sequence of Corynebacterium casei LMG S-19264T (=DSM 44701T), isolated from a smear-ripened cheese.</title>
        <authorList>
            <consortium name="US DOE Joint Genome Institute (JGI-PGF)"/>
            <person name="Walter F."/>
            <person name="Albersmeier A."/>
            <person name="Kalinowski J."/>
            <person name="Ruckert C."/>
        </authorList>
    </citation>
    <scope>NUCLEOTIDE SEQUENCE</scope>
    <source>
        <strain evidence="1">KCTC 42651</strain>
    </source>
</reference>